<dbReference type="InterPro" id="IPR051619">
    <property type="entry name" value="TypeII_TA_RNase_PINc/VapC"/>
</dbReference>
<sequence>MLDASATVEWLLGRAGADDVRRHLQDPETTIHAPALLGVEVASALRGRVLARKLDADRARAALEDLVDLGVETYDPTDLLPRVWDLRDNVSAYDAAYLALAEVLDAPLVTADARLSGVPGVRAEVEVVASGG</sequence>
<dbReference type="Gene3D" id="3.40.50.1010">
    <property type="entry name" value="5'-nuclease"/>
    <property type="match status" value="1"/>
</dbReference>
<proteinExistence type="predicted"/>
<dbReference type="SUPFAM" id="SSF88723">
    <property type="entry name" value="PIN domain-like"/>
    <property type="match status" value="1"/>
</dbReference>
<protein>
    <submittedName>
        <fullName evidence="3">Unannotated protein</fullName>
    </submittedName>
</protein>
<dbReference type="PANTHER" id="PTHR35901">
    <property type="entry name" value="RIBONUCLEASE VAPC3"/>
    <property type="match status" value="1"/>
</dbReference>
<dbReference type="InterPro" id="IPR002716">
    <property type="entry name" value="PIN_dom"/>
</dbReference>
<dbReference type="PANTHER" id="PTHR35901:SF1">
    <property type="entry name" value="EXONUCLEASE VAPC9"/>
    <property type="match status" value="1"/>
</dbReference>
<dbReference type="AlphaFoldDB" id="A0A6J6U3B7"/>
<dbReference type="InterPro" id="IPR029060">
    <property type="entry name" value="PIN-like_dom_sf"/>
</dbReference>
<name>A0A6J6U3B7_9ZZZZ</name>
<reference evidence="3" key="1">
    <citation type="submission" date="2020-05" db="EMBL/GenBank/DDBJ databases">
        <authorList>
            <person name="Chiriac C."/>
            <person name="Salcher M."/>
            <person name="Ghai R."/>
            <person name="Kavagutti S V."/>
        </authorList>
    </citation>
    <scope>NUCLEOTIDE SEQUENCE</scope>
</reference>
<dbReference type="CDD" id="cd09873">
    <property type="entry name" value="PIN_Pae0151-like"/>
    <property type="match status" value="1"/>
</dbReference>
<evidence type="ECO:0000256" key="1">
    <source>
        <dbReference type="ARBA" id="ARBA00022842"/>
    </source>
</evidence>
<gene>
    <name evidence="3" type="ORF">UFOPK2761_02106</name>
</gene>
<dbReference type="EMBL" id="CAEZYQ010000016">
    <property type="protein sequence ID" value="CAB4753107.1"/>
    <property type="molecule type" value="Genomic_DNA"/>
</dbReference>
<accession>A0A6J6U3B7</accession>
<feature type="domain" description="PIN" evidence="2">
    <location>
        <begin position="1"/>
        <end position="119"/>
    </location>
</feature>
<dbReference type="InterPro" id="IPR044153">
    <property type="entry name" value="PIN_Pae0151-like"/>
</dbReference>
<evidence type="ECO:0000313" key="3">
    <source>
        <dbReference type="EMBL" id="CAB4753107.1"/>
    </source>
</evidence>
<evidence type="ECO:0000259" key="2">
    <source>
        <dbReference type="Pfam" id="PF01850"/>
    </source>
</evidence>
<keyword evidence="1" id="KW-0460">Magnesium</keyword>
<dbReference type="Pfam" id="PF01850">
    <property type="entry name" value="PIN"/>
    <property type="match status" value="1"/>
</dbReference>
<organism evidence="3">
    <name type="scientific">freshwater metagenome</name>
    <dbReference type="NCBI Taxonomy" id="449393"/>
    <lineage>
        <taxon>unclassified sequences</taxon>
        <taxon>metagenomes</taxon>
        <taxon>ecological metagenomes</taxon>
    </lineage>
</organism>